<feature type="transmembrane region" description="Helical" evidence="1">
    <location>
        <begin position="61"/>
        <end position="82"/>
    </location>
</feature>
<evidence type="ECO:0000313" key="2">
    <source>
        <dbReference type="EMBL" id="MDL4839969.1"/>
    </source>
</evidence>
<gene>
    <name evidence="2" type="ORF">QQS35_05800</name>
</gene>
<keyword evidence="1" id="KW-0472">Membrane</keyword>
<comment type="caution">
    <text evidence="2">The sequence shown here is derived from an EMBL/GenBank/DDBJ whole genome shotgun (WGS) entry which is preliminary data.</text>
</comment>
<sequence length="89" mass="10154">MKKENFNLFVTIVSMLTIIGLILLFFSTHFGTSMADNWLMEQGGADTAMFHIRIKSYINNFLVSGGILFGIGLFTLFLTYFIKLTFIKE</sequence>
<dbReference type="Proteomes" id="UP001235343">
    <property type="component" value="Unassembled WGS sequence"/>
</dbReference>
<reference evidence="2 3" key="1">
    <citation type="submission" date="2023-06" db="EMBL/GenBank/DDBJ databases">
        <title>Aquibacillus rhizosphaerae LR5S19.</title>
        <authorList>
            <person name="Sun J.-Q."/>
        </authorList>
    </citation>
    <scope>NUCLEOTIDE SEQUENCE [LARGE SCALE GENOMIC DNA]</scope>
    <source>
        <strain evidence="2 3">LR5S19</strain>
    </source>
</reference>
<evidence type="ECO:0000256" key="1">
    <source>
        <dbReference type="SAM" id="Phobius"/>
    </source>
</evidence>
<keyword evidence="1" id="KW-0812">Transmembrane</keyword>
<keyword evidence="1" id="KW-1133">Transmembrane helix</keyword>
<protein>
    <submittedName>
        <fullName evidence="2">Uncharacterized protein</fullName>
    </submittedName>
</protein>
<proteinExistence type="predicted"/>
<organism evidence="2 3">
    <name type="scientific">Aquibacillus rhizosphaerae</name>
    <dbReference type="NCBI Taxonomy" id="3051431"/>
    <lineage>
        <taxon>Bacteria</taxon>
        <taxon>Bacillati</taxon>
        <taxon>Bacillota</taxon>
        <taxon>Bacilli</taxon>
        <taxon>Bacillales</taxon>
        <taxon>Bacillaceae</taxon>
        <taxon>Aquibacillus</taxon>
    </lineage>
</organism>
<dbReference type="RefSeq" id="WP_285930968.1">
    <property type="nucleotide sequence ID" value="NZ_JASTZU010000020.1"/>
</dbReference>
<name>A0ABT7L291_9BACI</name>
<keyword evidence="3" id="KW-1185">Reference proteome</keyword>
<accession>A0ABT7L291</accession>
<dbReference type="EMBL" id="JASTZU010000020">
    <property type="protein sequence ID" value="MDL4839969.1"/>
    <property type="molecule type" value="Genomic_DNA"/>
</dbReference>
<evidence type="ECO:0000313" key="3">
    <source>
        <dbReference type="Proteomes" id="UP001235343"/>
    </source>
</evidence>
<feature type="transmembrane region" description="Helical" evidence="1">
    <location>
        <begin position="6"/>
        <end position="26"/>
    </location>
</feature>